<keyword evidence="3" id="KW-0326">Glycosidase</keyword>
<evidence type="ECO:0000313" key="9">
    <source>
        <dbReference type="Proteomes" id="UP000198942"/>
    </source>
</evidence>
<protein>
    <submittedName>
        <fullName evidence="8">Glycosyl hydrolases family 2, TIM barrel domain</fullName>
    </submittedName>
</protein>
<organism evidence="8 9">
    <name type="scientific">Mucilaginibacter gossypiicola</name>
    <dbReference type="NCBI Taxonomy" id="551995"/>
    <lineage>
        <taxon>Bacteria</taxon>
        <taxon>Pseudomonadati</taxon>
        <taxon>Bacteroidota</taxon>
        <taxon>Sphingobacteriia</taxon>
        <taxon>Sphingobacteriales</taxon>
        <taxon>Sphingobacteriaceae</taxon>
        <taxon>Mucilaginibacter</taxon>
    </lineage>
</organism>
<feature type="domain" description="Glycosyl hydrolases family 2 sugar binding" evidence="7">
    <location>
        <begin position="86"/>
        <end position="175"/>
    </location>
</feature>
<dbReference type="InterPro" id="IPR013783">
    <property type="entry name" value="Ig-like_fold"/>
</dbReference>
<feature type="chain" id="PRO_5011457595" evidence="4">
    <location>
        <begin position="21"/>
        <end position="742"/>
    </location>
</feature>
<keyword evidence="2 8" id="KW-0378">Hydrolase</keyword>
<dbReference type="InterPro" id="IPR008979">
    <property type="entry name" value="Galactose-bd-like_sf"/>
</dbReference>
<dbReference type="InterPro" id="IPR006104">
    <property type="entry name" value="Glyco_hydro_2_N"/>
</dbReference>
<dbReference type="GO" id="GO:0004553">
    <property type="term" value="F:hydrolase activity, hydrolyzing O-glycosyl compounds"/>
    <property type="evidence" value="ECO:0007669"/>
    <property type="project" value="InterPro"/>
</dbReference>
<evidence type="ECO:0000259" key="6">
    <source>
        <dbReference type="Pfam" id="PF02836"/>
    </source>
</evidence>
<feature type="domain" description="Glycoside hydrolase family 2 catalytic" evidence="6">
    <location>
        <begin position="348"/>
        <end position="461"/>
    </location>
</feature>
<dbReference type="Pfam" id="PF00703">
    <property type="entry name" value="Glyco_hydro_2"/>
    <property type="match status" value="1"/>
</dbReference>
<evidence type="ECO:0000259" key="7">
    <source>
        <dbReference type="Pfam" id="PF02837"/>
    </source>
</evidence>
<dbReference type="SUPFAM" id="SSF49785">
    <property type="entry name" value="Galactose-binding domain-like"/>
    <property type="match status" value="2"/>
</dbReference>
<proteinExistence type="inferred from homology"/>
<name>A0A1H8S8I9_9SPHI</name>
<dbReference type="Gene3D" id="2.60.40.10">
    <property type="entry name" value="Immunoglobulins"/>
    <property type="match status" value="1"/>
</dbReference>
<gene>
    <name evidence="8" type="ORF">SAMN05192574_11236</name>
</gene>
<comment type="similarity">
    <text evidence="1">Belongs to the glycosyl hydrolase 2 family.</text>
</comment>
<dbReference type="SUPFAM" id="SSF51445">
    <property type="entry name" value="(Trans)glycosidases"/>
    <property type="match status" value="1"/>
</dbReference>
<dbReference type="InterPro" id="IPR051913">
    <property type="entry name" value="GH2_Domain-Containing"/>
</dbReference>
<dbReference type="Pfam" id="PF02837">
    <property type="entry name" value="Glyco_hydro_2_N"/>
    <property type="match status" value="1"/>
</dbReference>
<dbReference type="AlphaFoldDB" id="A0A1H8S8I9"/>
<evidence type="ECO:0000256" key="1">
    <source>
        <dbReference type="ARBA" id="ARBA00007401"/>
    </source>
</evidence>
<dbReference type="Gene3D" id="2.60.120.260">
    <property type="entry name" value="Galactose-binding domain-like"/>
    <property type="match status" value="2"/>
</dbReference>
<feature type="signal peptide" evidence="4">
    <location>
        <begin position="1"/>
        <end position="20"/>
    </location>
</feature>
<feature type="domain" description="Glycoside hydrolase family 2 immunoglobulin-like beta-sandwich" evidence="5">
    <location>
        <begin position="212"/>
        <end position="305"/>
    </location>
</feature>
<dbReference type="InterPro" id="IPR017853">
    <property type="entry name" value="GH"/>
</dbReference>
<evidence type="ECO:0000256" key="4">
    <source>
        <dbReference type="SAM" id="SignalP"/>
    </source>
</evidence>
<evidence type="ECO:0000256" key="3">
    <source>
        <dbReference type="ARBA" id="ARBA00023295"/>
    </source>
</evidence>
<dbReference type="PANTHER" id="PTHR42732:SF2">
    <property type="entry name" value="BETA-MANNOSIDASE"/>
    <property type="match status" value="1"/>
</dbReference>
<dbReference type="OrthoDB" id="9801077at2"/>
<dbReference type="InterPro" id="IPR006102">
    <property type="entry name" value="Ig-like_GH2"/>
</dbReference>
<evidence type="ECO:0000259" key="5">
    <source>
        <dbReference type="Pfam" id="PF00703"/>
    </source>
</evidence>
<evidence type="ECO:0000256" key="2">
    <source>
        <dbReference type="ARBA" id="ARBA00022801"/>
    </source>
</evidence>
<dbReference type="SUPFAM" id="SSF49303">
    <property type="entry name" value="beta-Galactosidase/glucuronidase domain"/>
    <property type="match status" value="1"/>
</dbReference>
<dbReference type="EMBL" id="FOCL01000012">
    <property type="protein sequence ID" value="SEO74981.1"/>
    <property type="molecule type" value="Genomic_DNA"/>
</dbReference>
<dbReference type="InterPro" id="IPR006103">
    <property type="entry name" value="Glyco_hydro_2_cat"/>
</dbReference>
<sequence>MNIKKFIIIAAAALPCFVHAQEWQPKKAVLMTRFAKDVDPKNVLPEYPRPQLAREKWLNLNGLWQYQPGTAGEAVPQGKLSKTILVPFPVESALSGVMEQHDRIWYRRKFTVPASWKGEHVLLHFGAVDYESEVFVNGKSFGKHTGGYDPFSYDITSAIKGAGEQEITVRVYDPTDDGGFPRGKQTLHPQGIMYTSTTGIWQTVWLEPVPAVNISDIRITPDIDQSVIKLNVDAATAAGYTVNVKVKDGGKVVSTASGKPNAEFAVPVPNAKLWSPDSPFLYDLDITLEKGGKKVDAVSSYAGMRKISIGEQDGYKKLFLNNKFLFQIGPLDQGFWPDGIYTAPTDAAIKNDLQMIKNFGYNMVRKHIKVEPYRWYYWADKLGLMIWQDMPSANSYTEHTPPVDTAAYASELTRMVKTHWNSPSIVTWVVFNEAQGQHNTPGLVNLVRNLDNSRLINQASGGNHFGVGDFLDIHSYPPPAAPSSKTQVLACGEYGGIGYIIPGHVWKTGPTYIMMDNQKAYTNLYDEFANDLVIYKTNEGLSAAVYTETTDVEVELNGLLTYDREIVKGPVATIKASNDKIIHDEEYIREVLPSSKDKAHTWKYTFDKPADGWFGEKFDDNSWKSGEAGFGTANTPGAVVKTVWDGKDIWMRQEFTLNVSNVNKNDLVLSLHHDDACEVYINGVKATIKEGYTSGYAIIQMTKESKEAVNLNGKNVIAIHCNQIQGGQYIDAGISAMSKTKP</sequence>
<keyword evidence="4" id="KW-0732">Signal</keyword>
<dbReference type="GO" id="GO:0005975">
    <property type="term" value="P:carbohydrate metabolic process"/>
    <property type="evidence" value="ECO:0007669"/>
    <property type="project" value="InterPro"/>
</dbReference>
<evidence type="ECO:0000313" key="8">
    <source>
        <dbReference type="EMBL" id="SEO74981.1"/>
    </source>
</evidence>
<dbReference type="PANTHER" id="PTHR42732">
    <property type="entry name" value="BETA-GALACTOSIDASE"/>
    <property type="match status" value="1"/>
</dbReference>
<dbReference type="Pfam" id="PF02836">
    <property type="entry name" value="Glyco_hydro_2_C"/>
    <property type="match status" value="1"/>
</dbReference>
<dbReference type="RefSeq" id="WP_091218446.1">
    <property type="nucleotide sequence ID" value="NZ_FOCL01000012.1"/>
</dbReference>
<dbReference type="STRING" id="551995.SAMN05192574_11236"/>
<dbReference type="Gene3D" id="3.20.20.80">
    <property type="entry name" value="Glycosidases"/>
    <property type="match status" value="1"/>
</dbReference>
<dbReference type="InterPro" id="IPR036156">
    <property type="entry name" value="Beta-gal/glucu_dom_sf"/>
</dbReference>
<dbReference type="Proteomes" id="UP000198942">
    <property type="component" value="Unassembled WGS sequence"/>
</dbReference>
<keyword evidence="9" id="KW-1185">Reference proteome</keyword>
<accession>A0A1H8S8I9</accession>
<reference evidence="9" key="1">
    <citation type="submission" date="2016-10" db="EMBL/GenBank/DDBJ databases">
        <authorList>
            <person name="Varghese N."/>
            <person name="Submissions S."/>
        </authorList>
    </citation>
    <scope>NUCLEOTIDE SEQUENCE [LARGE SCALE GENOMIC DNA]</scope>
    <source>
        <strain evidence="9">Gh-48</strain>
    </source>
</reference>